<feature type="compositionally biased region" description="Basic and acidic residues" evidence="1">
    <location>
        <begin position="179"/>
        <end position="197"/>
    </location>
</feature>
<reference evidence="4" key="1">
    <citation type="journal article" date="2010" name="Nat. Biotechnol.">
        <title>Draft genome sequence of the oilseed species Ricinus communis.</title>
        <authorList>
            <person name="Chan A.P."/>
            <person name="Crabtree J."/>
            <person name="Zhao Q."/>
            <person name="Lorenzi H."/>
            <person name="Orvis J."/>
            <person name="Puiu D."/>
            <person name="Melake-Berhan A."/>
            <person name="Jones K.M."/>
            <person name="Redman J."/>
            <person name="Chen G."/>
            <person name="Cahoon E.B."/>
            <person name="Gedil M."/>
            <person name="Stanke M."/>
            <person name="Haas B.J."/>
            <person name="Wortman J.R."/>
            <person name="Fraser-Liggett C.M."/>
            <person name="Ravel J."/>
            <person name="Rabinowicz P.D."/>
        </authorList>
    </citation>
    <scope>NUCLEOTIDE SEQUENCE [LARGE SCALE GENOMIC DNA]</scope>
    <source>
        <strain evidence="4">cv. Hale</strain>
    </source>
</reference>
<name>B9TNK4_RICCO</name>
<gene>
    <name evidence="3" type="ORF">RCOM_1978540</name>
</gene>
<accession>B9TNK4</accession>
<dbReference type="InParanoid" id="B9TNK4"/>
<dbReference type="EMBL" id="EQ992891">
    <property type="protein sequence ID" value="EEF22560.1"/>
    <property type="molecule type" value="Genomic_DNA"/>
</dbReference>
<keyword evidence="2" id="KW-0472">Membrane</keyword>
<keyword evidence="4" id="KW-1185">Reference proteome</keyword>
<feature type="compositionally biased region" description="Basic residues" evidence="1">
    <location>
        <begin position="216"/>
        <end position="231"/>
    </location>
</feature>
<feature type="region of interest" description="Disordered" evidence="1">
    <location>
        <begin position="162"/>
        <end position="284"/>
    </location>
</feature>
<evidence type="ECO:0000313" key="4">
    <source>
        <dbReference type="Proteomes" id="UP000008311"/>
    </source>
</evidence>
<evidence type="ECO:0000256" key="2">
    <source>
        <dbReference type="SAM" id="Phobius"/>
    </source>
</evidence>
<feature type="compositionally biased region" description="Low complexity" evidence="1">
    <location>
        <begin position="198"/>
        <end position="212"/>
    </location>
</feature>
<organism evidence="3 4">
    <name type="scientific">Ricinus communis</name>
    <name type="common">Castor bean</name>
    <dbReference type="NCBI Taxonomy" id="3988"/>
    <lineage>
        <taxon>Eukaryota</taxon>
        <taxon>Viridiplantae</taxon>
        <taxon>Streptophyta</taxon>
        <taxon>Embryophyta</taxon>
        <taxon>Tracheophyta</taxon>
        <taxon>Spermatophyta</taxon>
        <taxon>Magnoliopsida</taxon>
        <taxon>eudicotyledons</taxon>
        <taxon>Gunneridae</taxon>
        <taxon>Pentapetalae</taxon>
        <taxon>rosids</taxon>
        <taxon>fabids</taxon>
        <taxon>Malpighiales</taxon>
        <taxon>Euphorbiaceae</taxon>
        <taxon>Acalyphoideae</taxon>
        <taxon>Acalypheae</taxon>
        <taxon>Ricinus</taxon>
    </lineage>
</organism>
<sequence>MTVALLASTPGPRRPQILAVGLAGIGALLVWSPFIPMLIRQNAAMAHLSYWIRFTPRAALSRRAARPARVRVVVETRARPFLAARVRARAADPRPCRLQLFREARVPVAPVPVARAAGDGAGGAGCRAPAVALAPARRRHRAGAVRVCGAGLLSVAHGRLARDAGAGGAREPAGRRRARVPERGADARHLLHEDGAGRRLPAGPLPRAAPAAHVHGQFRRAEHRARGRHAHPRADGRASARVADRATGEAVRPGRDRAAGAGKPLSAGEDHRRERGEHPAVRHG</sequence>
<evidence type="ECO:0000256" key="1">
    <source>
        <dbReference type="SAM" id="MobiDB-lite"/>
    </source>
</evidence>
<keyword evidence="2" id="KW-0812">Transmembrane</keyword>
<feature type="compositionally biased region" description="Basic and acidic residues" evidence="1">
    <location>
        <begin position="268"/>
        <end position="284"/>
    </location>
</feature>
<dbReference type="Proteomes" id="UP000008311">
    <property type="component" value="Unassembled WGS sequence"/>
</dbReference>
<proteinExistence type="predicted"/>
<evidence type="ECO:0000313" key="3">
    <source>
        <dbReference type="EMBL" id="EEF22560.1"/>
    </source>
</evidence>
<dbReference type="AlphaFoldDB" id="B9TNK4"/>
<keyword evidence="2" id="KW-1133">Transmembrane helix</keyword>
<feature type="transmembrane region" description="Helical" evidence="2">
    <location>
        <begin position="17"/>
        <end position="39"/>
    </location>
</feature>
<protein>
    <submittedName>
        <fullName evidence="3">Uncharacterized protein</fullName>
    </submittedName>
</protein>
<feature type="compositionally biased region" description="Basic and acidic residues" evidence="1">
    <location>
        <begin position="232"/>
        <end position="258"/>
    </location>
</feature>